<dbReference type="EMBL" id="CP059319">
    <property type="protein sequence ID" value="QTH19535.1"/>
    <property type="molecule type" value="Genomic_DNA"/>
</dbReference>
<sequence length="293" mass="29932">MVGTRAKITVVAGLLFALLFVILGFRELGRPSPSRPLPVAAIVESGPPAAFAIAARRIETGETLSPDLVRNGPAPKALQAATASPAEAVGKVATQPIAAGAAIPRAAIAAEDKLALRVPVGMRAISIDTTSEIAVAGLVRPGDRVDIQVVYPGTDAIAGLRGPGGSQAATLLQMVEVLAVGQVVIGSGPANEDKSVSSFESQPPQARNVTLALTPADVSTLSLAKARGAIYLSLRNPADRELVGRPVAAAAPQKAQPKPAPRAARRPKAEGQQIELVVGDRRQIIYSGGSASN</sequence>
<proteinExistence type="predicted"/>
<gene>
    <name evidence="3" type="primary">cpaB</name>
    <name evidence="3" type="ORF">HRJ34_14180</name>
</gene>
<organism evidence="3 4">
    <name type="scientific">Rhizorhabdus wittichii</name>
    <dbReference type="NCBI Taxonomy" id="160791"/>
    <lineage>
        <taxon>Bacteria</taxon>
        <taxon>Pseudomonadati</taxon>
        <taxon>Pseudomonadota</taxon>
        <taxon>Alphaproteobacteria</taxon>
        <taxon>Sphingomonadales</taxon>
        <taxon>Sphingomonadaceae</taxon>
        <taxon>Rhizorhabdus</taxon>
    </lineage>
</organism>
<dbReference type="Proteomes" id="UP000664914">
    <property type="component" value="Chromosome"/>
</dbReference>
<feature type="domain" description="SAF" evidence="2">
    <location>
        <begin position="49"/>
        <end position="109"/>
    </location>
</feature>
<name>A0A975CXC2_9SPHN</name>
<feature type="region of interest" description="Disordered" evidence="1">
    <location>
        <begin position="243"/>
        <end position="272"/>
    </location>
</feature>
<evidence type="ECO:0000313" key="3">
    <source>
        <dbReference type="EMBL" id="QTH19535.1"/>
    </source>
</evidence>
<dbReference type="InterPro" id="IPR013974">
    <property type="entry name" value="SAF"/>
</dbReference>
<dbReference type="Pfam" id="PF16976">
    <property type="entry name" value="RcpC"/>
    <property type="match status" value="1"/>
</dbReference>
<dbReference type="SMART" id="SM00858">
    <property type="entry name" value="SAF"/>
    <property type="match status" value="1"/>
</dbReference>
<evidence type="ECO:0000256" key="1">
    <source>
        <dbReference type="SAM" id="MobiDB-lite"/>
    </source>
</evidence>
<dbReference type="NCBIfam" id="TIGR03177">
    <property type="entry name" value="pilus_cpaB"/>
    <property type="match status" value="1"/>
</dbReference>
<protein>
    <submittedName>
        <fullName evidence="3">Flp pilus assembly protein CpaB</fullName>
    </submittedName>
</protein>
<reference evidence="3" key="2">
    <citation type="submission" date="2021-04" db="EMBL/GenBank/DDBJ databases">
        <title>Isolation and genomic analysis of the ibuprofen-degrading bacterium Sphingomonas strain MPO218.</title>
        <authorList>
            <person name="Aulestia M."/>
            <person name="Flores A."/>
            <person name="Mangas E.L."/>
            <person name="Perez-Pulido A.J."/>
            <person name="Santero E."/>
            <person name="Camacho E.M."/>
        </authorList>
    </citation>
    <scope>NUCLEOTIDE SEQUENCE</scope>
    <source>
        <strain evidence="3">MPO218</strain>
    </source>
</reference>
<evidence type="ECO:0000313" key="4">
    <source>
        <dbReference type="Proteomes" id="UP000664914"/>
    </source>
</evidence>
<dbReference type="InterPro" id="IPR031571">
    <property type="entry name" value="RcpC_dom"/>
</dbReference>
<accession>A0A975CXC2</accession>
<dbReference type="OMA" id="MNSKVLM"/>
<dbReference type="Pfam" id="PF08666">
    <property type="entry name" value="SAF"/>
    <property type="match status" value="1"/>
</dbReference>
<dbReference type="RefSeq" id="WP_012049700.1">
    <property type="nucleotide sequence ID" value="NZ_CP059319.1"/>
</dbReference>
<feature type="compositionally biased region" description="Low complexity" evidence="1">
    <location>
        <begin position="248"/>
        <end position="257"/>
    </location>
</feature>
<reference evidence="3" key="1">
    <citation type="submission" date="2020-07" db="EMBL/GenBank/DDBJ databases">
        <authorList>
            <person name="Camacho E."/>
        </authorList>
    </citation>
    <scope>NUCLEOTIDE SEQUENCE</scope>
    <source>
        <strain evidence="3">MPO218</strain>
    </source>
</reference>
<evidence type="ECO:0000259" key="2">
    <source>
        <dbReference type="SMART" id="SM00858"/>
    </source>
</evidence>
<dbReference type="AlphaFoldDB" id="A0A975CXC2"/>
<dbReference type="InterPro" id="IPR017592">
    <property type="entry name" value="Pilus_assmbl_Flp-typ_CpaB"/>
</dbReference>